<dbReference type="InterPro" id="IPR029033">
    <property type="entry name" value="His_PPase_superfam"/>
</dbReference>
<dbReference type="Gene3D" id="3.40.50.1240">
    <property type="entry name" value="Phosphoglycerate mutase-like"/>
    <property type="match status" value="1"/>
</dbReference>
<dbReference type="Proteomes" id="UP001303473">
    <property type="component" value="Unassembled WGS sequence"/>
</dbReference>
<evidence type="ECO:0000313" key="2">
    <source>
        <dbReference type="Proteomes" id="UP001303473"/>
    </source>
</evidence>
<reference evidence="2" key="1">
    <citation type="journal article" date="2023" name="Mol. Phylogenet. Evol.">
        <title>Genome-scale phylogeny and comparative genomics of the fungal order Sordariales.</title>
        <authorList>
            <person name="Hensen N."/>
            <person name="Bonometti L."/>
            <person name="Westerberg I."/>
            <person name="Brannstrom I.O."/>
            <person name="Guillou S."/>
            <person name="Cros-Aarteil S."/>
            <person name="Calhoun S."/>
            <person name="Haridas S."/>
            <person name="Kuo A."/>
            <person name="Mondo S."/>
            <person name="Pangilinan J."/>
            <person name="Riley R."/>
            <person name="LaButti K."/>
            <person name="Andreopoulos B."/>
            <person name="Lipzen A."/>
            <person name="Chen C."/>
            <person name="Yan M."/>
            <person name="Daum C."/>
            <person name="Ng V."/>
            <person name="Clum A."/>
            <person name="Steindorff A."/>
            <person name="Ohm R.A."/>
            <person name="Martin F."/>
            <person name="Silar P."/>
            <person name="Natvig D.O."/>
            <person name="Lalanne C."/>
            <person name="Gautier V."/>
            <person name="Ament-Velasquez S.L."/>
            <person name="Kruys A."/>
            <person name="Hutchinson M.I."/>
            <person name="Powell A.J."/>
            <person name="Barry K."/>
            <person name="Miller A.N."/>
            <person name="Grigoriev I.V."/>
            <person name="Debuchy R."/>
            <person name="Gladieux P."/>
            <person name="Hiltunen Thoren M."/>
            <person name="Johannesson H."/>
        </authorList>
    </citation>
    <scope>NUCLEOTIDE SEQUENCE [LARGE SCALE GENOMIC DNA]</scope>
    <source>
        <strain evidence="2">CBS 340.73</strain>
    </source>
</reference>
<gene>
    <name evidence="1" type="ORF">QBC46DRAFT_162323</name>
</gene>
<comment type="caution">
    <text evidence="1">The sequence shown here is derived from an EMBL/GenBank/DDBJ whole genome shotgun (WGS) entry which is preliminary data.</text>
</comment>
<dbReference type="AlphaFoldDB" id="A0AAN6N704"/>
<proteinExistence type="predicted"/>
<accession>A0AAN6N704</accession>
<name>A0AAN6N704_9PEZI</name>
<dbReference type="EMBL" id="MU853827">
    <property type="protein sequence ID" value="KAK3938532.1"/>
    <property type="molecule type" value="Genomic_DNA"/>
</dbReference>
<keyword evidence="2" id="KW-1185">Reference proteome</keyword>
<evidence type="ECO:0000313" key="1">
    <source>
        <dbReference type="EMBL" id="KAK3938532.1"/>
    </source>
</evidence>
<organism evidence="1 2">
    <name type="scientific">Diplogelasinospora grovesii</name>
    <dbReference type="NCBI Taxonomy" id="303347"/>
    <lineage>
        <taxon>Eukaryota</taxon>
        <taxon>Fungi</taxon>
        <taxon>Dikarya</taxon>
        <taxon>Ascomycota</taxon>
        <taxon>Pezizomycotina</taxon>
        <taxon>Sordariomycetes</taxon>
        <taxon>Sordariomycetidae</taxon>
        <taxon>Sordariales</taxon>
        <taxon>Diplogelasinosporaceae</taxon>
        <taxon>Diplogelasinospora</taxon>
    </lineage>
</organism>
<protein>
    <submittedName>
        <fullName evidence="1">Uncharacterized protein</fullName>
    </submittedName>
</protein>
<sequence length="179" mass="20690">MSRTMRTALVGFCDVLFESGPTPQRTKVYVWPDLRETHDFAICNQGIAKQELKDKFECEFDWDMSECHKEWDYPPFTTDEAVARAERVRLRLKQLSDSAPETCENIFLVTHRGFISFLVQGERFDSCECRSYRFATEQQVNEETRYGINPDSGLRQDYGPTVLLPASPVQLETKTNSVT</sequence>
<dbReference type="SUPFAM" id="SSF53254">
    <property type="entry name" value="Phosphoglycerate mutase-like"/>
    <property type="match status" value="1"/>
</dbReference>